<dbReference type="Pfam" id="PF02544">
    <property type="entry name" value="Steroid_dh"/>
    <property type="match status" value="1"/>
</dbReference>
<evidence type="ECO:0000259" key="6">
    <source>
        <dbReference type="Pfam" id="PF02544"/>
    </source>
</evidence>
<gene>
    <name evidence="7" type="ORF">MVEG_11698</name>
</gene>
<dbReference type="InterPro" id="IPR039698">
    <property type="entry name" value="Dfg10/SRD5A3"/>
</dbReference>
<feature type="transmembrane region" description="Helical" evidence="5">
    <location>
        <begin position="91"/>
        <end position="110"/>
    </location>
</feature>
<dbReference type="GO" id="GO:0003865">
    <property type="term" value="F:3-oxo-5-alpha-steroid 4-dehydrogenase activity"/>
    <property type="evidence" value="ECO:0007669"/>
    <property type="project" value="TreeGrafter"/>
</dbReference>
<evidence type="ECO:0000256" key="4">
    <source>
        <dbReference type="ARBA" id="ARBA00023136"/>
    </source>
</evidence>
<dbReference type="AlphaFoldDB" id="A0A086TKL3"/>
<protein>
    <recommendedName>
        <fullName evidence="6">3-oxo-5-alpha-steroid 4-dehydrogenase C-terminal domain-containing protein</fullName>
    </recommendedName>
</protein>
<evidence type="ECO:0000313" key="8">
    <source>
        <dbReference type="Proteomes" id="UP000243308"/>
    </source>
</evidence>
<feature type="domain" description="3-oxo-5-alpha-steroid 4-dehydrogenase C-terminal" evidence="6">
    <location>
        <begin position="220"/>
        <end position="361"/>
    </location>
</feature>
<evidence type="ECO:0000256" key="5">
    <source>
        <dbReference type="SAM" id="Phobius"/>
    </source>
</evidence>
<evidence type="ECO:0000313" key="7">
    <source>
        <dbReference type="EMBL" id="KFH62490.1"/>
    </source>
</evidence>
<dbReference type="EMBL" id="KN042432">
    <property type="protein sequence ID" value="KFH62490.1"/>
    <property type="molecule type" value="Genomic_DNA"/>
</dbReference>
<dbReference type="PANTHER" id="PTHR14624:SF0">
    <property type="entry name" value="POLYPRENOL REDUCTASE"/>
    <property type="match status" value="1"/>
</dbReference>
<dbReference type="InterPro" id="IPR001104">
    <property type="entry name" value="3-oxo-5_a-steroid_4-DH_C"/>
</dbReference>
<keyword evidence="3 5" id="KW-1133">Transmembrane helix</keyword>
<feature type="transmembrane region" description="Helical" evidence="5">
    <location>
        <begin position="183"/>
        <end position="202"/>
    </location>
</feature>
<keyword evidence="2 5" id="KW-0812">Transmembrane</keyword>
<dbReference type="UniPathway" id="UPA00378"/>
<feature type="transmembrane region" description="Helical" evidence="5">
    <location>
        <begin position="141"/>
        <end position="163"/>
    </location>
</feature>
<dbReference type="Proteomes" id="UP000243308">
    <property type="component" value="Unassembled WGS sequence"/>
</dbReference>
<dbReference type="PANTHER" id="PTHR14624">
    <property type="entry name" value="DFG10 PROTEIN"/>
    <property type="match status" value="1"/>
</dbReference>
<evidence type="ECO:0000256" key="1">
    <source>
        <dbReference type="ARBA" id="ARBA00004127"/>
    </source>
</evidence>
<dbReference type="PROSITE" id="PS50244">
    <property type="entry name" value="S5A_REDUCTASE"/>
    <property type="match status" value="1"/>
</dbReference>
<evidence type="ECO:0000256" key="2">
    <source>
        <dbReference type="ARBA" id="ARBA00022692"/>
    </source>
</evidence>
<comment type="subcellular location">
    <subcellularLocation>
        <location evidence="1">Endomembrane system</location>
        <topology evidence="1">Multi-pass membrane protein</topology>
    </subcellularLocation>
</comment>
<dbReference type="OrthoDB" id="541710at2759"/>
<sequence>MVLHSIFPREWIPSFAQLIQIYFILIITIAISTATLPVLRESILSYGKLDNVVQPPEATTSTLVPSKTRNIPGLIAAVQNFRVPKRWFSHFYLFATLWTIYLTLDLYWFTSGSSKYHPYLSLLSLLQWLGFIAVNPSYPRTNLLSVLSPSVQWSMLAYLIHTIRRWYETWYIERPSPTARINVGHYIIGITFYAAMAPAIWIDSVERTLSWNQSSTSVISQEWSNTGKAQFAVGLALFLWASRHQHQCHRILANLRAPASSSPSSKQTNSQEYKVPFGDWFQYLVTPHYSAEMLLYLGLYFMVTSSSVVTPTTCPTLLIAWVWVVVNLGIVSRETDAWYKTRFGPEYGGKHCRRTLIPFVY</sequence>
<feature type="transmembrane region" description="Helical" evidence="5">
    <location>
        <begin position="20"/>
        <end position="39"/>
    </location>
</feature>
<reference evidence="7 8" key="1">
    <citation type="submission" date="2011-02" db="EMBL/GenBank/DDBJ databases">
        <title>The Genome Sequence of Mortierella verticillata NRRL 6337.</title>
        <authorList>
            <consortium name="The Broad Institute Genome Sequencing Platform"/>
            <person name="Russ C."/>
            <person name="Cuomo C."/>
            <person name="Burger G."/>
            <person name="Gray M.W."/>
            <person name="Holland P.W.H."/>
            <person name="King N."/>
            <person name="Lang F.B.F."/>
            <person name="Roger A.J."/>
            <person name="Ruiz-Trillo I."/>
            <person name="Young S.K."/>
            <person name="Zeng Q."/>
            <person name="Gargeya S."/>
            <person name="Alvarado L."/>
            <person name="Berlin A."/>
            <person name="Chapman S.B."/>
            <person name="Chen Z."/>
            <person name="Freedman E."/>
            <person name="Gellesch M."/>
            <person name="Goldberg J."/>
            <person name="Griggs A."/>
            <person name="Gujja S."/>
            <person name="Heilman E."/>
            <person name="Heiman D."/>
            <person name="Howarth C."/>
            <person name="Mehta T."/>
            <person name="Neiman D."/>
            <person name="Pearson M."/>
            <person name="Roberts A."/>
            <person name="Saif S."/>
            <person name="Shea T."/>
            <person name="Shenoy N."/>
            <person name="Sisk P."/>
            <person name="Stolte C."/>
            <person name="Sykes S."/>
            <person name="White J."/>
            <person name="Yandava C."/>
            <person name="Haas B."/>
            <person name="Nusbaum C."/>
            <person name="Birren B."/>
        </authorList>
    </citation>
    <scope>NUCLEOTIDE SEQUENCE [LARGE SCALE GENOMIC DNA]</scope>
    <source>
        <strain evidence="7 8">NRRL 6337</strain>
    </source>
</reference>
<keyword evidence="4 5" id="KW-0472">Membrane</keyword>
<dbReference type="GO" id="GO:0005783">
    <property type="term" value="C:endoplasmic reticulum"/>
    <property type="evidence" value="ECO:0007669"/>
    <property type="project" value="TreeGrafter"/>
</dbReference>
<accession>A0A086TKL3</accession>
<proteinExistence type="predicted"/>
<dbReference type="GO" id="GO:0016095">
    <property type="term" value="P:polyprenol catabolic process"/>
    <property type="evidence" value="ECO:0007669"/>
    <property type="project" value="TreeGrafter"/>
</dbReference>
<feature type="transmembrane region" description="Helical" evidence="5">
    <location>
        <begin position="316"/>
        <end position="332"/>
    </location>
</feature>
<dbReference type="GO" id="GO:0006488">
    <property type="term" value="P:dolichol-linked oligosaccharide biosynthetic process"/>
    <property type="evidence" value="ECO:0007669"/>
    <property type="project" value="InterPro"/>
</dbReference>
<evidence type="ECO:0000256" key="3">
    <source>
        <dbReference type="ARBA" id="ARBA00022989"/>
    </source>
</evidence>
<keyword evidence="8" id="KW-1185">Reference proteome</keyword>
<name>A0A086TKL3_9FUNG</name>
<organism evidence="7 8">
    <name type="scientific">Podila verticillata NRRL 6337</name>
    <dbReference type="NCBI Taxonomy" id="1069443"/>
    <lineage>
        <taxon>Eukaryota</taxon>
        <taxon>Fungi</taxon>
        <taxon>Fungi incertae sedis</taxon>
        <taxon>Mucoromycota</taxon>
        <taxon>Mortierellomycotina</taxon>
        <taxon>Mortierellomycetes</taxon>
        <taxon>Mortierellales</taxon>
        <taxon>Mortierellaceae</taxon>
        <taxon>Podila</taxon>
    </lineage>
</organism>